<sequence length="179" mass="21700">MIHKINKFYTSENRKRKLKEKYLLSYSFSPGFYDKLCSMNLYIDKNYDYELFLFFHEKNLKDFFTSNKSARIFLNLKSKLPYKIRKEVYGFFESDIILKENYYNDKNVFGISDSNETTFDINHKNGYFSLNMTLDILDKNLFQSKNEIKFLKLNSIIEKWCHKLRDDLMKEYGHKKNGI</sequence>
<dbReference type="RefSeq" id="WP_091468796.1">
    <property type="nucleotide sequence ID" value="NZ_FOEI01000006.1"/>
</dbReference>
<accession>A0A1H9D5Y4</accession>
<gene>
    <name evidence="1" type="ORF">SAMN05444005_10621</name>
</gene>
<evidence type="ECO:0000313" key="2">
    <source>
        <dbReference type="Proteomes" id="UP000198648"/>
    </source>
</evidence>
<name>A0A1H9D5Y4_9FLAO</name>
<dbReference type="OrthoDB" id="1444026at2"/>
<protein>
    <submittedName>
        <fullName evidence="1">Uncharacterized protein</fullName>
    </submittedName>
</protein>
<reference evidence="1 2" key="1">
    <citation type="submission" date="2016-10" db="EMBL/GenBank/DDBJ databases">
        <authorList>
            <person name="de Groot N.N."/>
        </authorList>
    </citation>
    <scope>NUCLEOTIDE SEQUENCE [LARGE SCALE GENOMIC DNA]</scope>
    <source>
        <strain evidence="1 2">DSM 27078</strain>
    </source>
</reference>
<dbReference type="AlphaFoldDB" id="A0A1H9D5Y4"/>
<dbReference type="Proteomes" id="UP000198648">
    <property type="component" value="Unassembled WGS sequence"/>
</dbReference>
<dbReference type="EMBL" id="FOEI01000006">
    <property type="protein sequence ID" value="SEQ08218.1"/>
    <property type="molecule type" value="Genomic_DNA"/>
</dbReference>
<dbReference type="STRING" id="1299341.SAMN05444005_10621"/>
<keyword evidence="2" id="KW-1185">Reference proteome</keyword>
<organism evidence="1 2">
    <name type="scientific">Flavobacterium urocaniciphilum</name>
    <dbReference type="NCBI Taxonomy" id="1299341"/>
    <lineage>
        <taxon>Bacteria</taxon>
        <taxon>Pseudomonadati</taxon>
        <taxon>Bacteroidota</taxon>
        <taxon>Flavobacteriia</taxon>
        <taxon>Flavobacteriales</taxon>
        <taxon>Flavobacteriaceae</taxon>
        <taxon>Flavobacterium</taxon>
    </lineage>
</organism>
<evidence type="ECO:0000313" key="1">
    <source>
        <dbReference type="EMBL" id="SEQ08218.1"/>
    </source>
</evidence>
<proteinExistence type="predicted"/>